<evidence type="ECO:0000256" key="1">
    <source>
        <dbReference type="SAM" id="Phobius"/>
    </source>
</evidence>
<keyword evidence="1" id="KW-0812">Transmembrane</keyword>
<reference evidence="2 3" key="1">
    <citation type="submission" date="2019-03" db="EMBL/GenBank/DDBJ databases">
        <title>Genomic Encyclopedia of Type Strains, Phase IV (KMG-IV): sequencing the most valuable type-strain genomes for metagenomic binning, comparative biology and taxonomic classification.</title>
        <authorList>
            <person name="Goeker M."/>
        </authorList>
    </citation>
    <scope>NUCLEOTIDE SEQUENCE [LARGE SCALE GENOMIC DNA]</scope>
    <source>
        <strain evidence="2 3">DSM 2286</strain>
    </source>
</reference>
<name>A0A4R1PLD1_9GAMM</name>
<proteinExistence type="predicted"/>
<keyword evidence="1" id="KW-1133">Transmembrane helix</keyword>
<protein>
    <submittedName>
        <fullName evidence="2">Uncharacterized protein</fullName>
    </submittedName>
</protein>
<dbReference type="AlphaFoldDB" id="A0A4R1PLD1"/>
<feature type="transmembrane region" description="Helical" evidence="1">
    <location>
        <begin position="12"/>
        <end position="29"/>
    </location>
</feature>
<gene>
    <name evidence="2" type="ORF">EV691_10913</name>
</gene>
<comment type="caution">
    <text evidence="2">The sequence shown here is derived from an EMBL/GenBank/DDBJ whole genome shotgun (WGS) entry which is preliminary data.</text>
</comment>
<dbReference type="EMBL" id="SMMU01000009">
    <property type="protein sequence ID" value="TCL32019.1"/>
    <property type="molecule type" value="Genomic_DNA"/>
</dbReference>
<keyword evidence="1" id="KW-0472">Membrane</keyword>
<evidence type="ECO:0000313" key="3">
    <source>
        <dbReference type="Proteomes" id="UP000295169"/>
    </source>
</evidence>
<organism evidence="2 3">
    <name type="scientific">Azotobacter chroococcum</name>
    <dbReference type="NCBI Taxonomy" id="353"/>
    <lineage>
        <taxon>Bacteria</taxon>
        <taxon>Pseudomonadati</taxon>
        <taxon>Pseudomonadota</taxon>
        <taxon>Gammaproteobacteria</taxon>
        <taxon>Pseudomonadales</taxon>
        <taxon>Pseudomonadaceae</taxon>
        <taxon>Azotobacter</taxon>
    </lineage>
</organism>
<dbReference type="Proteomes" id="UP000295169">
    <property type="component" value="Unassembled WGS sequence"/>
</dbReference>
<evidence type="ECO:0000313" key="2">
    <source>
        <dbReference type="EMBL" id="TCL32019.1"/>
    </source>
</evidence>
<sequence>MRESEGPGSPQLPSMSCMVAIIRYALFIFRKFNYLGRFFRWLAALHCVTFA</sequence>
<accession>A0A4R1PLD1</accession>